<evidence type="ECO:0000256" key="2">
    <source>
        <dbReference type="PROSITE-ProRule" id="PRU00176"/>
    </source>
</evidence>
<dbReference type="Pfam" id="PF00076">
    <property type="entry name" value="RRM_1"/>
    <property type="match status" value="2"/>
</dbReference>
<keyword evidence="1" id="KW-0863">Zinc-finger</keyword>
<sequence>MALFVGRIPREMNNRDLEDAFSKYGKITRLDVKKGNVFSPSNTAGIVCILTGMVHVGFGFVEYDDKRDAEDAIKGINERGDLVVEWAKNGGKRPGENECFHCGKEGHWARDCLEGGRDAGRDAGRGGGRGGMGGGRGGGGFGRDRSPRRDGGRGNDRDRRDNRGYERRRDDRDERGGRDRSPRRNDYRERGDRGDRGFDRRGGGGGGGDRRDDRGDRREYVPREDRRREDERMAPERNQLE</sequence>
<dbReference type="EMBL" id="DF836294">
    <property type="protein sequence ID" value="GAN01139.1"/>
    <property type="molecule type" value="Genomic_DNA"/>
</dbReference>
<dbReference type="GO" id="GO:0003723">
    <property type="term" value="F:RNA binding"/>
    <property type="evidence" value="ECO:0007669"/>
    <property type="project" value="UniProtKB-UniRule"/>
</dbReference>
<evidence type="ECO:0000256" key="1">
    <source>
        <dbReference type="PROSITE-ProRule" id="PRU00047"/>
    </source>
</evidence>
<keyword evidence="1" id="KW-0862">Zinc</keyword>
<name>A0A0C9M4D4_9FUNG</name>
<dbReference type="Gene3D" id="3.30.70.330">
    <property type="match status" value="1"/>
</dbReference>
<dbReference type="InterPro" id="IPR036875">
    <property type="entry name" value="Znf_CCHC_sf"/>
</dbReference>
<dbReference type="SUPFAM" id="SSF54928">
    <property type="entry name" value="RNA-binding domain, RBD"/>
    <property type="match status" value="1"/>
</dbReference>
<dbReference type="SMART" id="SM00360">
    <property type="entry name" value="RRM"/>
    <property type="match status" value="1"/>
</dbReference>
<dbReference type="PROSITE" id="PS50102">
    <property type="entry name" value="RRM"/>
    <property type="match status" value="1"/>
</dbReference>
<keyword evidence="2" id="KW-0694">RNA-binding</keyword>
<dbReference type="InterPro" id="IPR050907">
    <property type="entry name" value="SRSF"/>
</dbReference>
<gene>
    <name evidence="6" type="ORF">MAM1_0005d00570</name>
</gene>
<dbReference type="STRING" id="91626.A0A0C9M4D4"/>
<proteinExistence type="predicted"/>
<dbReference type="SMART" id="SM00343">
    <property type="entry name" value="ZnF_C2HC"/>
    <property type="match status" value="1"/>
</dbReference>
<dbReference type="InterPro" id="IPR000504">
    <property type="entry name" value="RRM_dom"/>
</dbReference>
<protein>
    <submittedName>
        <fullName evidence="6">AlteRNAtive splicing factor SRp20/9G8</fullName>
    </submittedName>
</protein>
<reference evidence="6" key="1">
    <citation type="submission" date="2014-09" db="EMBL/GenBank/DDBJ databases">
        <title>Draft genome sequence of an oleaginous Mucoromycotina fungus Mucor ambiguus NBRC6742.</title>
        <authorList>
            <person name="Takeda I."/>
            <person name="Yamane N."/>
            <person name="Morita T."/>
            <person name="Tamano K."/>
            <person name="Machida M."/>
            <person name="Baker S."/>
            <person name="Koike H."/>
        </authorList>
    </citation>
    <scope>NUCLEOTIDE SEQUENCE</scope>
    <source>
        <strain evidence="6">NBRC 6742</strain>
    </source>
</reference>
<evidence type="ECO:0000259" key="5">
    <source>
        <dbReference type="PROSITE" id="PS50158"/>
    </source>
</evidence>
<evidence type="ECO:0000256" key="3">
    <source>
        <dbReference type="SAM" id="MobiDB-lite"/>
    </source>
</evidence>
<keyword evidence="1" id="KW-0479">Metal-binding</keyword>
<dbReference type="GO" id="GO:0008270">
    <property type="term" value="F:zinc ion binding"/>
    <property type="evidence" value="ECO:0007669"/>
    <property type="project" value="UniProtKB-KW"/>
</dbReference>
<organism evidence="6">
    <name type="scientific">Mucor ambiguus</name>
    <dbReference type="NCBI Taxonomy" id="91626"/>
    <lineage>
        <taxon>Eukaryota</taxon>
        <taxon>Fungi</taxon>
        <taxon>Fungi incertae sedis</taxon>
        <taxon>Mucoromycota</taxon>
        <taxon>Mucoromycotina</taxon>
        <taxon>Mucoromycetes</taxon>
        <taxon>Mucorales</taxon>
        <taxon>Mucorineae</taxon>
        <taxon>Mucoraceae</taxon>
        <taxon>Mucor</taxon>
    </lineage>
</organism>
<dbReference type="PANTHER" id="PTHR23147">
    <property type="entry name" value="SERINE/ARGININE RICH SPLICING FACTOR"/>
    <property type="match status" value="1"/>
</dbReference>
<dbReference type="InterPro" id="IPR001878">
    <property type="entry name" value="Znf_CCHC"/>
</dbReference>
<dbReference type="SUPFAM" id="SSF57756">
    <property type="entry name" value="Retrovirus zinc finger-like domains"/>
    <property type="match status" value="1"/>
</dbReference>
<feature type="compositionally biased region" description="Basic and acidic residues" evidence="3">
    <location>
        <begin position="142"/>
        <end position="241"/>
    </location>
</feature>
<dbReference type="AlphaFoldDB" id="A0A0C9M4D4"/>
<dbReference type="Proteomes" id="UP000053815">
    <property type="component" value="Unassembled WGS sequence"/>
</dbReference>
<evidence type="ECO:0000259" key="4">
    <source>
        <dbReference type="PROSITE" id="PS50102"/>
    </source>
</evidence>
<dbReference type="OrthoDB" id="5970at2759"/>
<feature type="compositionally biased region" description="Gly residues" evidence="3">
    <location>
        <begin position="125"/>
        <end position="141"/>
    </location>
</feature>
<feature type="domain" description="CCHC-type" evidence="5">
    <location>
        <begin position="99"/>
        <end position="112"/>
    </location>
</feature>
<feature type="region of interest" description="Disordered" evidence="3">
    <location>
        <begin position="121"/>
        <end position="241"/>
    </location>
</feature>
<dbReference type="InterPro" id="IPR035979">
    <property type="entry name" value="RBD_domain_sf"/>
</dbReference>
<dbReference type="Pfam" id="PF00098">
    <property type="entry name" value="zf-CCHC"/>
    <property type="match status" value="1"/>
</dbReference>
<feature type="domain" description="RRM" evidence="4">
    <location>
        <begin position="1"/>
        <end position="89"/>
    </location>
</feature>
<evidence type="ECO:0000313" key="7">
    <source>
        <dbReference type="Proteomes" id="UP000053815"/>
    </source>
</evidence>
<dbReference type="InterPro" id="IPR012677">
    <property type="entry name" value="Nucleotide-bd_a/b_plait_sf"/>
</dbReference>
<dbReference type="Gene3D" id="4.10.60.10">
    <property type="entry name" value="Zinc finger, CCHC-type"/>
    <property type="match status" value="1"/>
</dbReference>
<dbReference type="CDD" id="cd00590">
    <property type="entry name" value="RRM_SF"/>
    <property type="match status" value="1"/>
</dbReference>
<accession>A0A0C9M4D4</accession>
<keyword evidence="7" id="KW-1185">Reference proteome</keyword>
<evidence type="ECO:0000313" key="6">
    <source>
        <dbReference type="EMBL" id="GAN01139.1"/>
    </source>
</evidence>
<dbReference type="PROSITE" id="PS50158">
    <property type="entry name" value="ZF_CCHC"/>
    <property type="match status" value="1"/>
</dbReference>